<evidence type="ECO:0000259" key="2">
    <source>
        <dbReference type="Pfam" id="PF13018"/>
    </source>
</evidence>
<feature type="region of interest" description="Disordered" evidence="1">
    <location>
        <begin position="216"/>
        <end position="248"/>
    </location>
</feature>
<organism evidence="3 4">
    <name type="scientific">Snodgrassella alvi</name>
    <dbReference type="NCBI Taxonomy" id="1196083"/>
    <lineage>
        <taxon>Bacteria</taxon>
        <taxon>Pseudomonadati</taxon>
        <taxon>Pseudomonadota</taxon>
        <taxon>Betaproteobacteria</taxon>
        <taxon>Neisseriales</taxon>
        <taxon>Neisseriaceae</taxon>
        <taxon>Snodgrassella</taxon>
    </lineage>
</organism>
<comment type="caution">
    <text evidence="3">The sequence shown here is derived from an EMBL/GenBank/DDBJ whole genome shotgun (WGS) entry which is preliminary data.</text>
</comment>
<dbReference type="RefSeq" id="WP_100139292.1">
    <property type="nucleotide sequence ID" value="NZ_MEIP01000019.1"/>
</dbReference>
<feature type="compositionally biased region" description="Low complexity" evidence="1">
    <location>
        <begin position="220"/>
        <end position="248"/>
    </location>
</feature>
<dbReference type="Proteomes" id="UP000229970">
    <property type="component" value="Unassembled WGS sequence"/>
</dbReference>
<sequence>MNQIYRLIWSALHQTWIAVGELTRAHKKTATVSVAIGLSSILFNTQATAATQTITLPGDKTEYILPELSNLNGQNGTNTNTNGVDGKPAYIFHTNTGTSAEDNLISIGSGVGIRAGNGGDAFDSVGNVVSGNGGNGATAIQGDNLTINNGGAIGGGYGGRGTIDGNNGKGGYGIIGNNLIINNTGSISGGRGGDGANGIKGDNLIINNTGTIQSGDGGNAAAAANPPARASLPPAAATAAPSTACATR</sequence>
<feature type="domain" description="ESPR" evidence="2">
    <location>
        <begin position="1"/>
        <end position="43"/>
    </location>
</feature>
<dbReference type="EMBL" id="MEIP01000019">
    <property type="protein sequence ID" value="PIT47127.1"/>
    <property type="molecule type" value="Genomic_DNA"/>
</dbReference>
<evidence type="ECO:0000313" key="4">
    <source>
        <dbReference type="Proteomes" id="UP000229970"/>
    </source>
</evidence>
<dbReference type="AlphaFoldDB" id="A0A2N9XFM3"/>
<proteinExistence type="predicted"/>
<dbReference type="Pfam" id="PF13018">
    <property type="entry name" value="ESPR"/>
    <property type="match status" value="1"/>
</dbReference>
<accession>A0A2N9XFM3</accession>
<dbReference type="InterPro" id="IPR024973">
    <property type="entry name" value="ESPR"/>
</dbReference>
<gene>
    <name evidence="3" type="ORF">BHC46_07845</name>
</gene>
<protein>
    <recommendedName>
        <fullName evidence="2">ESPR domain-containing protein</fullName>
    </recommendedName>
</protein>
<reference evidence="3 4" key="1">
    <citation type="journal article" date="2017" name="MBio">
        <title>Type VI secretion-mediated competition in the bee gut microbiome.</title>
        <authorList>
            <person name="Steele M.I."/>
            <person name="Kwong W.K."/>
            <person name="Powell J.E."/>
            <person name="Whiteley M."/>
            <person name="Moran N.A."/>
        </authorList>
    </citation>
    <scope>NUCLEOTIDE SEQUENCE [LARGE SCALE GENOMIC DNA]</scope>
    <source>
        <strain evidence="3 4">Ruf1-X</strain>
    </source>
</reference>
<evidence type="ECO:0000256" key="1">
    <source>
        <dbReference type="SAM" id="MobiDB-lite"/>
    </source>
</evidence>
<name>A0A2N9XFM3_9NEIS</name>
<evidence type="ECO:0000313" key="3">
    <source>
        <dbReference type="EMBL" id="PIT47127.1"/>
    </source>
</evidence>